<evidence type="ECO:0000256" key="9">
    <source>
        <dbReference type="ARBA" id="ARBA00022839"/>
    </source>
</evidence>
<reference evidence="14" key="1">
    <citation type="submission" date="2023-03" db="EMBL/GenBank/DDBJ databases">
        <title>Stygiobacter electus gen. nov., sp. nov., facultatively anaerobic thermotolerant bacterium of the class Ignavibacteria from a well of Yessentuki mineral water deposit.</title>
        <authorList>
            <person name="Podosokorskaya O.A."/>
            <person name="Elcheninov A.G."/>
            <person name="Petrova N.F."/>
            <person name="Zavarzina D.G."/>
            <person name="Kublanov I.V."/>
            <person name="Merkel A.Y."/>
        </authorList>
    </citation>
    <scope>NUCLEOTIDE SEQUENCE</scope>
    <source>
        <strain evidence="14">09-Me</strain>
    </source>
</reference>
<dbReference type="GO" id="GO:0004527">
    <property type="term" value="F:exonuclease activity"/>
    <property type="evidence" value="ECO:0007669"/>
    <property type="project" value="UniProtKB-KW"/>
</dbReference>
<evidence type="ECO:0000256" key="1">
    <source>
        <dbReference type="ARBA" id="ARBA00001968"/>
    </source>
</evidence>
<keyword evidence="5" id="KW-0540">Nuclease</keyword>
<dbReference type="InterPro" id="IPR041062">
    <property type="entry name" value="Csm1_B"/>
</dbReference>
<evidence type="ECO:0000256" key="2">
    <source>
        <dbReference type="ARBA" id="ARBA00005700"/>
    </source>
</evidence>
<evidence type="ECO:0000256" key="3">
    <source>
        <dbReference type="ARBA" id="ARBA00014333"/>
    </source>
</evidence>
<comment type="caution">
    <text evidence="14">The sequence shown here is derived from an EMBL/GenBank/DDBJ whole genome shotgun (WGS) entry which is preliminary data.</text>
</comment>
<dbReference type="GO" id="GO:0005524">
    <property type="term" value="F:ATP binding"/>
    <property type="evidence" value="ECO:0007669"/>
    <property type="project" value="UniProtKB-KW"/>
</dbReference>
<evidence type="ECO:0000313" key="15">
    <source>
        <dbReference type="Proteomes" id="UP001221302"/>
    </source>
</evidence>
<keyword evidence="8" id="KW-0378">Hydrolase</keyword>
<dbReference type="InterPro" id="IPR052117">
    <property type="entry name" value="Cas10/Csm1_subtype-III-A"/>
</dbReference>
<evidence type="ECO:0000256" key="7">
    <source>
        <dbReference type="ARBA" id="ARBA00022759"/>
    </source>
</evidence>
<dbReference type="GO" id="GO:0016740">
    <property type="term" value="F:transferase activity"/>
    <property type="evidence" value="ECO:0007669"/>
    <property type="project" value="UniProtKB-KW"/>
</dbReference>
<dbReference type="GO" id="GO:0004519">
    <property type="term" value="F:endonuclease activity"/>
    <property type="evidence" value="ECO:0007669"/>
    <property type="project" value="UniProtKB-KW"/>
</dbReference>
<dbReference type="InterPro" id="IPR013408">
    <property type="entry name" value="Cas10/Csm1"/>
</dbReference>
<evidence type="ECO:0000313" key="14">
    <source>
        <dbReference type="EMBL" id="MDF1610555.1"/>
    </source>
</evidence>
<evidence type="ECO:0000256" key="11">
    <source>
        <dbReference type="ARBA" id="ARBA00023118"/>
    </source>
</evidence>
<dbReference type="Gene3D" id="3.30.70.270">
    <property type="match status" value="1"/>
</dbReference>
<keyword evidence="15" id="KW-1185">Reference proteome</keyword>
<dbReference type="NCBIfam" id="TIGR02578">
    <property type="entry name" value="cas_TM1811_Csm1"/>
    <property type="match status" value="1"/>
</dbReference>
<dbReference type="Pfam" id="PF22335">
    <property type="entry name" value="Cas10-Cmr2_palm2"/>
    <property type="match status" value="1"/>
</dbReference>
<keyword evidence="10" id="KW-0067">ATP-binding</keyword>
<keyword evidence="11" id="KW-0051">Antiviral defense</keyword>
<comment type="similarity">
    <text evidence="2">Belongs to the CRISPR-associated Cas10/Csm1 family.</text>
</comment>
<proteinExistence type="inferred from homology"/>
<comment type="cofactor">
    <cofactor evidence="1">
        <name>a divalent metal cation</name>
        <dbReference type="ChEBI" id="CHEBI:60240"/>
    </cofactor>
</comment>
<feature type="domain" description="GGDEF" evidence="13">
    <location>
        <begin position="557"/>
        <end position="723"/>
    </location>
</feature>
<evidence type="ECO:0000256" key="4">
    <source>
        <dbReference type="ARBA" id="ARBA00022679"/>
    </source>
</evidence>
<dbReference type="AlphaFoldDB" id="A0AAE3P0G5"/>
<dbReference type="EMBL" id="JARGDL010000001">
    <property type="protein sequence ID" value="MDF1610555.1"/>
    <property type="molecule type" value="Genomic_DNA"/>
</dbReference>
<dbReference type="RefSeq" id="WP_321534320.1">
    <property type="nucleotide sequence ID" value="NZ_JARGDL010000001.1"/>
</dbReference>
<keyword evidence="9" id="KW-0269">Exonuclease</keyword>
<dbReference type="SUPFAM" id="SSF109604">
    <property type="entry name" value="HD-domain/PDEase-like"/>
    <property type="match status" value="1"/>
</dbReference>
<accession>A0AAE3P0G5</accession>
<evidence type="ECO:0000259" key="13">
    <source>
        <dbReference type="PROSITE" id="PS50887"/>
    </source>
</evidence>
<dbReference type="InterPro" id="IPR043128">
    <property type="entry name" value="Rev_trsase/Diguanyl_cyclase"/>
</dbReference>
<evidence type="ECO:0000256" key="6">
    <source>
        <dbReference type="ARBA" id="ARBA00022741"/>
    </source>
</evidence>
<gene>
    <name evidence="14" type="primary">cas10</name>
    <name evidence="14" type="ORF">P0M35_00175</name>
</gene>
<protein>
    <recommendedName>
        <fullName evidence="3">CRISPR system single-strand-specific deoxyribonuclease Cas10/Csm1 (subtype III-A)</fullName>
    </recommendedName>
    <alternativeName>
        <fullName evidence="12">Cyclic oligoadenylate synthase</fullName>
    </alternativeName>
</protein>
<keyword evidence="6" id="KW-0547">Nucleotide-binding</keyword>
<dbReference type="InterPro" id="IPR000160">
    <property type="entry name" value="GGDEF_dom"/>
</dbReference>
<dbReference type="PANTHER" id="PTHR36528:SF1">
    <property type="entry name" value="CRISPR SYSTEM SINGLE-STRAND-SPECIFIC DEOXYRIBONUCLEASE CAS10_CSM1 (SUBTYPE III-A)"/>
    <property type="match status" value="1"/>
</dbReference>
<evidence type="ECO:0000256" key="8">
    <source>
        <dbReference type="ARBA" id="ARBA00022801"/>
    </source>
</evidence>
<dbReference type="Gene3D" id="1.10.3210.10">
    <property type="entry name" value="Hypothetical protein af1432"/>
    <property type="match status" value="1"/>
</dbReference>
<name>A0AAE3P0G5_9BACT</name>
<evidence type="ECO:0000256" key="10">
    <source>
        <dbReference type="ARBA" id="ARBA00022840"/>
    </source>
</evidence>
<organism evidence="14 15">
    <name type="scientific">Stygiobacter electus</name>
    <dbReference type="NCBI Taxonomy" id="3032292"/>
    <lineage>
        <taxon>Bacteria</taxon>
        <taxon>Pseudomonadati</taxon>
        <taxon>Ignavibacteriota</taxon>
        <taxon>Ignavibacteria</taxon>
        <taxon>Ignavibacteriales</taxon>
        <taxon>Melioribacteraceae</taxon>
        <taxon>Stygiobacter</taxon>
    </lineage>
</organism>
<dbReference type="Pfam" id="PF18211">
    <property type="entry name" value="Csm1_B"/>
    <property type="match status" value="1"/>
</dbReference>
<evidence type="ECO:0000256" key="5">
    <source>
        <dbReference type="ARBA" id="ARBA00022722"/>
    </source>
</evidence>
<dbReference type="GO" id="GO:0051607">
    <property type="term" value="P:defense response to virus"/>
    <property type="evidence" value="ECO:0007669"/>
    <property type="project" value="UniProtKB-KW"/>
</dbReference>
<dbReference type="PROSITE" id="PS50887">
    <property type="entry name" value="GGDEF"/>
    <property type="match status" value="1"/>
</dbReference>
<keyword evidence="7" id="KW-0255">Endonuclease</keyword>
<dbReference type="Pfam" id="PF01966">
    <property type="entry name" value="HD"/>
    <property type="match status" value="1"/>
</dbReference>
<keyword evidence="4" id="KW-0808">Transferase</keyword>
<dbReference type="Proteomes" id="UP001221302">
    <property type="component" value="Unassembled WGS sequence"/>
</dbReference>
<evidence type="ECO:0000256" key="12">
    <source>
        <dbReference type="ARBA" id="ARBA00032922"/>
    </source>
</evidence>
<dbReference type="PANTHER" id="PTHR36528">
    <property type="entry name" value="CRISPR SYSTEM SINGLE-STRAND-SPECIFIC DEOXYRIBONUCLEASE CAS10/CSM1 (SUBTYPE III-A)"/>
    <property type="match status" value="1"/>
</dbReference>
<dbReference type="InterPro" id="IPR006674">
    <property type="entry name" value="HD_domain"/>
</dbReference>
<sequence>MTAEEKTLILGALFHDIGKFKQRGILQNERLKHQEYSSGFVNDLFKDKLLCDLVVNHHREELEKSNLSGVTRNLAEIICEADNLASGERQPDKTVTKQQPLESIFSKIDYGKSNQKLYLQDICELFYNEYKFTINKNDYKLEELENTYANWWKSFEIEIKKVNKDEIETLYYTLKKYLWCVPSSSYKTRSDVSLFEHSKITAAIAISMYRFMIEKFGVDISKFNDFGNKDEYRYQLVLADITGIQSYIYNIGHKGAAKALKGRSFYLQQMLENIAYYFLNKLDLPITNLIYSSGGKFYLFVPNTAKANSILEELQKDIEEKFLNEYNGTLGLIIGKILLNGKDLEYNQEGKDHPISEKWDELNSIVEKEKKRKLSNNWSYSLFEPSGPDGELIKCAYTGIPLIEKEVVIEKKTLTEEVKLDEHSQIKFLKHSFDGDIFYQVYDNDNLTNDFISKEQFYSQKIGNDLKKNFKTLIYQDALEGYSVLGLNSFDIRKELRFENKLGAKEPRQFLINSLQIENLKGDANKGFKFYGGDWRFGNDRSGNSYEEIVKNREGIPRLGVLRLDVDNLGKIFKDGFGKHATFGRVVQLSSMLDFFFSHYLNKLKFFFWDPEKGLSEKINGHNYKVSELIEIVYSGGDDVFIVGHWSVLPDIAIWINDRFKEFTSHNDNFSISAGISLFDDKYPIYKAAFEAGEFEDKAKKKERKNKNDGVQKTKNGICFLDDKTPVSWKDFKQIRDWVVKFYKWIEEGLKNQQNEKKKISKGLISRLYNIYYEFEEGKYNNWAKWRWRASYSLTRLANQYKDPYDKEIKEFAAELFTSSKTEQELIQLLYIIANWTDLLTRKENK</sequence>
<dbReference type="InterPro" id="IPR054767">
    <property type="entry name" value="Cas10-Cmr2_palm2"/>
</dbReference>